<reference evidence="1" key="2">
    <citation type="submission" date="2022-01" db="EMBL/GenBank/DDBJ databases">
        <authorList>
            <person name="Yamashiro T."/>
            <person name="Shiraishi A."/>
            <person name="Satake H."/>
            <person name="Nakayama K."/>
        </authorList>
    </citation>
    <scope>NUCLEOTIDE SEQUENCE</scope>
</reference>
<protein>
    <submittedName>
        <fullName evidence="1">Uncharacterized protein</fullName>
    </submittedName>
</protein>
<reference evidence="1" key="1">
    <citation type="journal article" date="2022" name="Int. J. Mol. Sci.">
        <title>Draft Genome of Tanacetum Coccineum: Genomic Comparison of Closely Related Tanacetum-Family Plants.</title>
        <authorList>
            <person name="Yamashiro T."/>
            <person name="Shiraishi A."/>
            <person name="Nakayama K."/>
            <person name="Satake H."/>
        </authorList>
    </citation>
    <scope>NUCLEOTIDE SEQUENCE</scope>
</reference>
<keyword evidence="2" id="KW-1185">Reference proteome</keyword>
<evidence type="ECO:0000313" key="2">
    <source>
        <dbReference type="Proteomes" id="UP001151760"/>
    </source>
</evidence>
<dbReference type="EMBL" id="BQNB010015767">
    <property type="protein sequence ID" value="GJT43884.1"/>
    <property type="molecule type" value="Genomic_DNA"/>
</dbReference>
<comment type="caution">
    <text evidence="1">The sequence shown here is derived from an EMBL/GenBank/DDBJ whole genome shotgun (WGS) entry which is preliminary data.</text>
</comment>
<name>A0ABQ5E3J1_9ASTR</name>
<dbReference type="Proteomes" id="UP001151760">
    <property type="component" value="Unassembled WGS sequence"/>
</dbReference>
<organism evidence="1 2">
    <name type="scientific">Tanacetum coccineum</name>
    <dbReference type="NCBI Taxonomy" id="301880"/>
    <lineage>
        <taxon>Eukaryota</taxon>
        <taxon>Viridiplantae</taxon>
        <taxon>Streptophyta</taxon>
        <taxon>Embryophyta</taxon>
        <taxon>Tracheophyta</taxon>
        <taxon>Spermatophyta</taxon>
        <taxon>Magnoliopsida</taxon>
        <taxon>eudicotyledons</taxon>
        <taxon>Gunneridae</taxon>
        <taxon>Pentapetalae</taxon>
        <taxon>asterids</taxon>
        <taxon>campanulids</taxon>
        <taxon>Asterales</taxon>
        <taxon>Asteraceae</taxon>
        <taxon>Asteroideae</taxon>
        <taxon>Anthemideae</taxon>
        <taxon>Anthemidinae</taxon>
        <taxon>Tanacetum</taxon>
    </lineage>
</organism>
<gene>
    <name evidence="1" type="ORF">Tco_0952599</name>
</gene>
<accession>A0ABQ5E3J1</accession>
<proteinExistence type="predicted"/>
<sequence>MKALKLQFSSVSTEASGFESMFSIPSSTINLLKVGSSRGLDKIDESNLTIEEYIELEAEKACRRGQTFNWKTATYSKVRYHENIDYFKDFETYFLAIIYNNALTNNHEVSSKPTVRPLDNNEIDFRISFDESEDEYYIWIFEKNVFSYKLISVNDSKMDSEKDIDEVNLPHNNVEQLDNDYNVDTQFHEFNENFETNHDIYQESFNMEENFIIIEVMIQKRFYEGMLLIFINKNLYVSFGIPFDPKRFYKDGVCTRKLRRVRFADTVLDLEDAGTFSFQLGGARRQMNWRQFVLALGLHTAEEIDTDNQGSVEEIVSMIDCSHYCWERIGT</sequence>
<evidence type="ECO:0000313" key="1">
    <source>
        <dbReference type="EMBL" id="GJT43884.1"/>
    </source>
</evidence>